<sequence>MSGIWGNNNQGKPYPCILQRG</sequence>
<accession>A0A3L6FU82</accession>
<name>A0A3L6FU82_MAIZE</name>
<dbReference type="Proteomes" id="UP000251960">
    <property type="component" value="Chromosome 2"/>
</dbReference>
<reference evidence="2" key="1">
    <citation type="journal article" date="2018" name="Nat. Genet.">
        <title>Extensive intraspecific gene order and gene structural variations between Mo17 and other maize genomes.</title>
        <authorList>
            <person name="Sun S."/>
            <person name="Zhou Y."/>
            <person name="Chen J."/>
            <person name="Shi J."/>
            <person name="Zhao H."/>
            <person name="Zhao H."/>
            <person name="Song W."/>
            <person name="Zhang M."/>
            <person name="Cui Y."/>
            <person name="Dong X."/>
            <person name="Liu H."/>
            <person name="Ma X."/>
            <person name="Jiao Y."/>
            <person name="Wang B."/>
            <person name="Wei X."/>
            <person name="Stein J.C."/>
            <person name="Glaubitz J.C."/>
            <person name="Lu F."/>
            <person name="Yu G."/>
            <person name="Liang C."/>
            <person name="Fengler K."/>
            <person name="Li B."/>
            <person name="Rafalski A."/>
            <person name="Schnable P.S."/>
            <person name="Ware D.H."/>
            <person name="Buckler E.S."/>
            <person name="Lai J."/>
        </authorList>
    </citation>
    <scope>NUCLEOTIDE SEQUENCE [LARGE SCALE GENOMIC DNA]</scope>
    <source>
        <tissue evidence="2">Seedling</tissue>
    </source>
</reference>
<feature type="region of interest" description="Disordered" evidence="1">
    <location>
        <begin position="1"/>
        <end position="21"/>
    </location>
</feature>
<gene>
    <name evidence="2" type="ORF">Zm00014a_036478</name>
</gene>
<evidence type="ECO:0000256" key="1">
    <source>
        <dbReference type="SAM" id="MobiDB-lite"/>
    </source>
</evidence>
<evidence type="ECO:0000313" key="2">
    <source>
        <dbReference type="EMBL" id="PWZ38412.1"/>
    </source>
</evidence>
<organism evidence="2">
    <name type="scientific">Zea mays</name>
    <name type="common">Maize</name>
    <dbReference type="NCBI Taxonomy" id="4577"/>
    <lineage>
        <taxon>Eukaryota</taxon>
        <taxon>Viridiplantae</taxon>
        <taxon>Streptophyta</taxon>
        <taxon>Embryophyta</taxon>
        <taxon>Tracheophyta</taxon>
        <taxon>Spermatophyta</taxon>
        <taxon>Magnoliopsida</taxon>
        <taxon>Liliopsida</taxon>
        <taxon>Poales</taxon>
        <taxon>Poaceae</taxon>
        <taxon>PACMAD clade</taxon>
        <taxon>Panicoideae</taxon>
        <taxon>Andropogonodae</taxon>
        <taxon>Andropogoneae</taxon>
        <taxon>Tripsacinae</taxon>
        <taxon>Zea</taxon>
    </lineage>
</organism>
<protein>
    <submittedName>
        <fullName evidence="2">Uncharacterized protein</fullName>
    </submittedName>
</protein>
<dbReference type="AlphaFoldDB" id="A0A3L6FU82"/>
<dbReference type="EMBL" id="NCVQ01000003">
    <property type="protein sequence ID" value="PWZ38412.1"/>
    <property type="molecule type" value="Genomic_DNA"/>
</dbReference>
<proteinExistence type="predicted"/>
<feature type="compositionally biased region" description="Polar residues" evidence="1">
    <location>
        <begin position="1"/>
        <end position="11"/>
    </location>
</feature>
<comment type="caution">
    <text evidence="2">The sequence shown here is derived from an EMBL/GenBank/DDBJ whole genome shotgun (WGS) entry which is preliminary data.</text>
</comment>